<keyword evidence="1" id="KW-0812">Transmembrane</keyword>
<gene>
    <name evidence="2" type="ORF">M2350_003500</name>
    <name evidence="3" type="ORF">M2350_003590</name>
</gene>
<evidence type="ECO:0000313" key="2">
    <source>
        <dbReference type="EMBL" id="MCS3921059.1"/>
    </source>
</evidence>
<dbReference type="RefSeq" id="WP_259101823.1">
    <property type="nucleotide sequence ID" value="NZ_CP130454.1"/>
</dbReference>
<feature type="transmembrane region" description="Helical" evidence="1">
    <location>
        <begin position="69"/>
        <end position="92"/>
    </location>
</feature>
<keyword evidence="1" id="KW-1133">Transmembrane helix</keyword>
<keyword evidence="1" id="KW-0472">Membrane</keyword>
<organism evidence="2 4">
    <name type="scientific">Candidatus Fervidibacter sacchari</name>
    <dbReference type="NCBI Taxonomy" id="1448929"/>
    <lineage>
        <taxon>Bacteria</taxon>
        <taxon>Candidatus Fervidibacterota</taxon>
        <taxon>Candidatus Fervidibacter</taxon>
    </lineage>
</organism>
<feature type="transmembrane region" description="Helical" evidence="1">
    <location>
        <begin position="7"/>
        <end position="28"/>
    </location>
</feature>
<dbReference type="EMBL" id="JANUCP010000009">
    <property type="protein sequence ID" value="MCS3921059.1"/>
    <property type="molecule type" value="Genomic_DNA"/>
</dbReference>
<dbReference type="EMBL" id="JANUCP010000009">
    <property type="protein sequence ID" value="MCS3921149.1"/>
    <property type="molecule type" value="Genomic_DNA"/>
</dbReference>
<dbReference type="Proteomes" id="UP001204798">
    <property type="component" value="Unassembled WGS sequence"/>
</dbReference>
<evidence type="ECO:0000256" key="1">
    <source>
        <dbReference type="SAM" id="Phobius"/>
    </source>
</evidence>
<reference evidence="2 4" key="1">
    <citation type="submission" date="2022-08" db="EMBL/GenBank/DDBJ databases">
        <title>Bacterial and archaeal communities from various locations to study Microbial Dark Matter (Phase II).</title>
        <authorList>
            <person name="Stepanauskas R."/>
        </authorList>
    </citation>
    <scope>NUCLEOTIDE SEQUENCE [LARGE SCALE GENOMIC DNA]</scope>
    <source>
        <strain evidence="2 4">PD1</strain>
    </source>
</reference>
<proteinExistence type="predicted"/>
<protein>
    <submittedName>
        <fullName evidence="2">Uncharacterized protein (DUF697 family)</fullName>
    </submittedName>
</protein>
<comment type="caution">
    <text evidence="2">The sequence shown here is derived from an EMBL/GenBank/DDBJ whole genome shotgun (WGS) entry which is preliminary data.</text>
</comment>
<evidence type="ECO:0000313" key="3">
    <source>
        <dbReference type="EMBL" id="MCS3921149.1"/>
    </source>
</evidence>
<name>A0ABT2ESW9_9BACT</name>
<sequence length="129" mass="13586">MGERQPLWHGAIAVGIVGGILVGAIGTLMRQFTVYFVPSFGLYSSVDLTVHALTALCVGFGLKEMAGRFWLLSGLVMGGVTIATMALFPISAHSLPPFSWTVLTVFPASLAGMALREVSEEGKEESPSG</sequence>
<feature type="transmembrane region" description="Helical" evidence="1">
    <location>
        <begin position="40"/>
        <end position="62"/>
    </location>
</feature>
<evidence type="ECO:0000313" key="4">
    <source>
        <dbReference type="Proteomes" id="UP001204798"/>
    </source>
</evidence>
<keyword evidence="4" id="KW-1185">Reference proteome</keyword>
<accession>A0ABT2ESW9</accession>